<dbReference type="GO" id="GO:0009626">
    <property type="term" value="P:plant-type hypersensitive response"/>
    <property type="evidence" value="ECO:0007669"/>
    <property type="project" value="UniProtKB-KW"/>
</dbReference>
<dbReference type="PROSITE" id="PS01047">
    <property type="entry name" value="HMA_1"/>
    <property type="match status" value="2"/>
</dbReference>
<evidence type="ECO:0000256" key="5">
    <source>
        <dbReference type="SAM" id="MobiDB-lite"/>
    </source>
</evidence>
<dbReference type="InterPro" id="IPR017969">
    <property type="entry name" value="Heavy-metal-associated_CS"/>
</dbReference>
<feature type="domain" description="HMA" evidence="7">
    <location>
        <begin position="199"/>
        <end position="265"/>
    </location>
</feature>
<feature type="domain" description="HMA" evidence="7">
    <location>
        <begin position="46"/>
        <end position="112"/>
    </location>
</feature>
<dbReference type="OrthoDB" id="432719at2759"/>
<dbReference type="PANTHER" id="PTHR46594:SF4">
    <property type="entry name" value="P-TYPE CATION-TRANSPORTING ATPASE"/>
    <property type="match status" value="1"/>
</dbReference>
<protein>
    <submittedName>
        <fullName evidence="8">Heavy metal atpase 5</fullName>
    </submittedName>
</protein>
<dbReference type="GO" id="GO:0016020">
    <property type="term" value="C:membrane"/>
    <property type="evidence" value="ECO:0007669"/>
    <property type="project" value="UniProtKB-SubCell"/>
</dbReference>
<evidence type="ECO:0000256" key="1">
    <source>
        <dbReference type="ARBA" id="ARBA00004170"/>
    </source>
</evidence>
<comment type="similarity">
    <text evidence="2">Belongs to the cation transport ATPase (P-type) (TC 3.A.3) family. Type IB subfamily.</text>
</comment>
<dbReference type="SUPFAM" id="SSF55008">
    <property type="entry name" value="HMA, heavy metal-associated domain"/>
    <property type="match status" value="3"/>
</dbReference>
<feature type="transmembrane region" description="Helical" evidence="6">
    <location>
        <begin position="331"/>
        <end position="349"/>
    </location>
</feature>
<accession>A0A7J0FT93</accession>
<feature type="region of interest" description="Disordered" evidence="5">
    <location>
        <begin position="21"/>
        <end position="40"/>
    </location>
</feature>
<dbReference type="EMBL" id="BJWL01000014">
    <property type="protein sequence ID" value="GFZ01390.1"/>
    <property type="molecule type" value="Genomic_DNA"/>
</dbReference>
<dbReference type="Pfam" id="PF00403">
    <property type="entry name" value="HMA"/>
    <property type="match status" value="3"/>
</dbReference>
<evidence type="ECO:0000256" key="4">
    <source>
        <dbReference type="ARBA" id="ARBA00023008"/>
    </source>
</evidence>
<feature type="domain" description="HMA" evidence="7">
    <location>
        <begin position="124"/>
        <end position="190"/>
    </location>
</feature>
<organism evidence="8 9">
    <name type="scientific">Actinidia rufa</name>
    <dbReference type="NCBI Taxonomy" id="165716"/>
    <lineage>
        <taxon>Eukaryota</taxon>
        <taxon>Viridiplantae</taxon>
        <taxon>Streptophyta</taxon>
        <taxon>Embryophyta</taxon>
        <taxon>Tracheophyta</taxon>
        <taxon>Spermatophyta</taxon>
        <taxon>Magnoliopsida</taxon>
        <taxon>eudicotyledons</taxon>
        <taxon>Gunneridae</taxon>
        <taxon>Pentapetalae</taxon>
        <taxon>asterids</taxon>
        <taxon>Ericales</taxon>
        <taxon>Actinidiaceae</taxon>
        <taxon>Actinidia</taxon>
    </lineage>
</organism>
<dbReference type="CDD" id="cd00371">
    <property type="entry name" value="HMA"/>
    <property type="match status" value="2"/>
</dbReference>
<dbReference type="InterPro" id="IPR006121">
    <property type="entry name" value="HMA_dom"/>
</dbReference>
<keyword evidence="6" id="KW-0472">Membrane</keyword>
<dbReference type="NCBIfam" id="TIGR00003">
    <property type="entry name" value="copper ion binding protein"/>
    <property type="match status" value="2"/>
</dbReference>
<comment type="subcellular location">
    <subcellularLocation>
        <location evidence="1">Membrane</location>
        <topology evidence="1">Peripheral membrane protein</topology>
    </subcellularLocation>
</comment>
<evidence type="ECO:0000256" key="2">
    <source>
        <dbReference type="ARBA" id="ARBA00006024"/>
    </source>
</evidence>
<name>A0A7J0FT93_9ERIC</name>
<evidence type="ECO:0000259" key="7">
    <source>
        <dbReference type="PROSITE" id="PS50846"/>
    </source>
</evidence>
<feature type="transmembrane region" description="Helical" evidence="6">
    <location>
        <begin position="361"/>
        <end position="380"/>
    </location>
</feature>
<evidence type="ECO:0000256" key="3">
    <source>
        <dbReference type="ARBA" id="ARBA00022723"/>
    </source>
</evidence>
<dbReference type="InterPro" id="IPR006122">
    <property type="entry name" value="HMA_Cu_ion-bd"/>
</dbReference>
<dbReference type="AlphaFoldDB" id="A0A7J0FT93"/>
<dbReference type="InterPro" id="IPR036163">
    <property type="entry name" value="HMA_dom_sf"/>
</dbReference>
<comment type="caution">
    <text evidence="8">The sequence shown here is derived from an EMBL/GenBank/DDBJ whole genome shotgun (WGS) entry which is preliminary data.</text>
</comment>
<gene>
    <name evidence="8" type="ORF">Acr_14g0010250</name>
</gene>
<dbReference type="GO" id="GO:0005507">
    <property type="term" value="F:copper ion binding"/>
    <property type="evidence" value="ECO:0007669"/>
    <property type="project" value="InterPro"/>
</dbReference>
<dbReference type="PROSITE" id="PS50846">
    <property type="entry name" value="HMA_2"/>
    <property type="match status" value="3"/>
</dbReference>
<keyword evidence="6" id="KW-1133">Transmembrane helix</keyword>
<dbReference type="FunFam" id="3.30.70.100:FF:000033">
    <property type="entry name" value="Copper-transporting ATPase HMA5"/>
    <property type="match status" value="2"/>
</dbReference>
<keyword evidence="9" id="KW-1185">Reference proteome</keyword>
<dbReference type="PRINTS" id="PR00942">
    <property type="entry name" value="CUATPASEI"/>
</dbReference>
<sequence length="399" mass="44236">MAAKFLSLACIRNESGFGDLSPRPHYPSMPKYPKGASSSNAEGSEAKALFSVTGMTCSACAGSVEKAVKRLPGIKEAVVDVLNNRALVMFYPSFVNAETIRETIEDVGFQATLVEDDMNEISTYVCRIQIKGMTCTSCCSTVESILQNVPGVQKAQVALATEEAQVHYDPKVVSSNQLIRAIEDTGFEAILISTGEHRNKIQLKIEGVRTDNSMRMIENSLQALPGVQDIDIDAELKKFSLSYKPDMTGPRNFIQVIESTGSGRFKAMIFPEGGGRESHRKEEIKQYYRSFLWSLVFTIPVFLTSMVFMYIPGLKHGMDTKVVNMLTTGEIIRWVLSTPVQFIIGRRFYTGSYKALRHGSANMDVLIALGTNAAYFYSVYSVLRAATSPDFQGHRFLRD</sequence>
<keyword evidence="3" id="KW-0479">Metal-binding</keyword>
<reference evidence="8 9" key="1">
    <citation type="submission" date="2019-07" db="EMBL/GenBank/DDBJ databases">
        <title>De Novo Assembly of kiwifruit Actinidia rufa.</title>
        <authorList>
            <person name="Sugita-Konishi S."/>
            <person name="Sato K."/>
            <person name="Mori E."/>
            <person name="Abe Y."/>
            <person name="Kisaki G."/>
            <person name="Hamano K."/>
            <person name="Suezawa K."/>
            <person name="Otani M."/>
            <person name="Fukuda T."/>
            <person name="Manabe T."/>
            <person name="Gomi K."/>
            <person name="Tabuchi M."/>
            <person name="Akimitsu K."/>
            <person name="Kataoka I."/>
        </authorList>
    </citation>
    <scope>NUCLEOTIDE SEQUENCE [LARGE SCALE GENOMIC DNA]</scope>
    <source>
        <strain evidence="9">cv. Fuchu</strain>
    </source>
</reference>
<evidence type="ECO:0000313" key="8">
    <source>
        <dbReference type="EMBL" id="GFZ01390.1"/>
    </source>
</evidence>
<proteinExistence type="inferred from homology"/>
<dbReference type="PANTHER" id="PTHR46594">
    <property type="entry name" value="P-TYPE CATION-TRANSPORTING ATPASE"/>
    <property type="match status" value="1"/>
</dbReference>
<feature type="transmembrane region" description="Helical" evidence="6">
    <location>
        <begin position="290"/>
        <end position="311"/>
    </location>
</feature>
<keyword evidence="6" id="KW-0812">Transmembrane</keyword>
<dbReference type="Gene3D" id="3.30.70.100">
    <property type="match status" value="3"/>
</dbReference>
<dbReference type="Proteomes" id="UP000585474">
    <property type="component" value="Unassembled WGS sequence"/>
</dbReference>
<evidence type="ECO:0000313" key="9">
    <source>
        <dbReference type="Proteomes" id="UP000585474"/>
    </source>
</evidence>
<evidence type="ECO:0000256" key="6">
    <source>
        <dbReference type="SAM" id="Phobius"/>
    </source>
</evidence>
<keyword evidence="4" id="KW-0186">Copper</keyword>